<organism evidence="2 3">
    <name type="scientific">Nitratireductor aestuarii</name>
    <dbReference type="NCBI Taxonomy" id="1735103"/>
    <lineage>
        <taxon>Bacteria</taxon>
        <taxon>Pseudomonadati</taxon>
        <taxon>Pseudomonadota</taxon>
        <taxon>Alphaproteobacteria</taxon>
        <taxon>Hyphomicrobiales</taxon>
        <taxon>Phyllobacteriaceae</taxon>
        <taxon>Nitratireductor</taxon>
    </lineage>
</organism>
<proteinExistence type="predicted"/>
<evidence type="ECO:0000256" key="1">
    <source>
        <dbReference type="SAM" id="Phobius"/>
    </source>
</evidence>
<accession>A0A916RHD9</accession>
<keyword evidence="1" id="KW-0472">Membrane</keyword>
<keyword evidence="3" id="KW-1185">Reference proteome</keyword>
<keyword evidence="1" id="KW-1133">Transmembrane helix</keyword>
<protein>
    <submittedName>
        <fullName evidence="2">Uncharacterized protein</fullName>
    </submittedName>
</protein>
<dbReference type="Proteomes" id="UP000636264">
    <property type="component" value="Unassembled WGS sequence"/>
</dbReference>
<dbReference type="AlphaFoldDB" id="A0A916RHD9"/>
<dbReference type="RefSeq" id="WP_188719284.1">
    <property type="nucleotide sequence ID" value="NZ_BMIF01000001.1"/>
</dbReference>
<dbReference type="EMBL" id="BMIF01000001">
    <property type="protein sequence ID" value="GGA53929.1"/>
    <property type="molecule type" value="Genomic_DNA"/>
</dbReference>
<sequence length="83" mass="9697">MYGEQTYAWEGHSSGWPLSIIFLLLLAYLIASFFILFWPFARILKRMGFSPAWALLGLVFPLWLIGAWILAYVRWPNDDNEQS</sequence>
<reference evidence="2" key="2">
    <citation type="submission" date="2020-09" db="EMBL/GenBank/DDBJ databases">
        <authorList>
            <person name="Sun Q."/>
            <person name="Zhou Y."/>
        </authorList>
    </citation>
    <scope>NUCLEOTIDE SEQUENCE</scope>
    <source>
        <strain evidence="2">CGMCC 1.15320</strain>
    </source>
</reference>
<gene>
    <name evidence="2" type="ORF">GCM10011385_04330</name>
</gene>
<feature type="transmembrane region" description="Helical" evidence="1">
    <location>
        <begin position="20"/>
        <end position="41"/>
    </location>
</feature>
<keyword evidence="1" id="KW-0812">Transmembrane</keyword>
<comment type="caution">
    <text evidence="2">The sequence shown here is derived from an EMBL/GenBank/DDBJ whole genome shotgun (WGS) entry which is preliminary data.</text>
</comment>
<feature type="transmembrane region" description="Helical" evidence="1">
    <location>
        <begin position="53"/>
        <end position="73"/>
    </location>
</feature>
<evidence type="ECO:0000313" key="3">
    <source>
        <dbReference type="Proteomes" id="UP000636264"/>
    </source>
</evidence>
<name>A0A916RHD9_9HYPH</name>
<evidence type="ECO:0000313" key="2">
    <source>
        <dbReference type="EMBL" id="GGA53929.1"/>
    </source>
</evidence>
<reference evidence="2" key="1">
    <citation type="journal article" date="2014" name="Int. J. Syst. Evol. Microbiol.">
        <title>Complete genome sequence of Corynebacterium casei LMG S-19264T (=DSM 44701T), isolated from a smear-ripened cheese.</title>
        <authorList>
            <consortium name="US DOE Joint Genome Institute (JGI-PGF)"/>
            <person name="Walter F."/>
            <person name="Albersmeier A."/>
            <person name="Kalinowski J."/>
            <person name="Ruckert C."/>
        </authorList>
    </citation>
    <scope>NUCLEOTIDE SEQUENCE</scope>
    <source>
        <strain evidence="2">CGMCC 1.15320</strain>
    </source>
</reference>